<accession>A0A150M5J5</accession>
<gene>
    <name evidence="1" type="ORF">B4135_0786</name>
</gene>
<sequence>MPEAFRRPARFRNADEEKLRGFAPKVYSFLAGALAEIAIGAVRRRGKDSFPPAGRVRGDGNSCRDGGPPILWLTHPLADAQQDFAAREPNPFL</sequence>
<comment type="caution">
    <text evidence="1">The sequence shown here is derived from an EMBL/GenBank/DDBJ whole genome shotgun (WGS) entry which is preliminary data.</text>
</comment>
<organism evidence="1 2">
    <name type="scientific">Caldibacillus debilis</name>
    <dbReference type="NCBI Taxonomy" id="301148"/>
    <lineage>
        <taxon>Bacteria</taxon>
        <taxon>Bacillati</taxon>
        <taxon>Bacillota</taxon>
        <taxon>Bacilli</taxon>
        <taxon>Bacillales</taxon>
        <taxon>Bacillaceae</taxon>
        <taxon>Caldibacillus</taxon>
    </lineage>
</organism>
<reference evidence="1 2" key="1">
    <citation type="submission" date="2016-01" db="EMBL/GenBank/DDBJ databases">
        <title>Draft Genome Sequences of Seven Thermophilic Sporeformers Isolated from Foods.</title>
        <authorList>
            <person name="Berendsen E.M."/>
            <person name="Wells-Bennik M.H."/>
            <person name="Krawcyk A.O."/>
            <person name="De Jong A."/>
            <person name="Holsappel S."/>
            <person name="Eijlander R.T."/>
            <person name="Kuipers O.P."/>
        </authorList>
    </citation>
    <scope>NUCLEOTIDE SEQUENCE [LARGE SCALE GENOMIC DNA]</scope>
    <source>
        <strain evidence="1 2">B4135</strain>
    </source>
</reference>
<evidence type="ECO:0000313" key="1">
    <source>
        <dbReference type="EMBL" id="KYD19887.1"/>
    </source>
</evidence>
<dbReference type="EMBL" id="LQYT01000037">
    <property type="protein sequence ID" value="KYD19887.1"/>
    <property type="molecule type" value="Genomic_DNA"/>
</dbReference>
<proteinExistence type="predicted"/>
<dbReference type="Proteomes" id="UP000075683">
    <property type="component" value="Unassembled WGS sequence"/>
</dbReference>
<dbReference type="AlphaFoldDB" id="A0A150M5J5"/>
<evidence type="ECO:0000313" key="2">
    <source>
        <dbReference type="Proteomes" id="UP000075683"/>
    </source>
</evidence>
<protein>
    <submittedName>
        <fullName evidence="1">Uncharacterized protein</fullName>
    </submittedName>
</protein>
<name>A0A150M5J5_9BACI</name>
<dbReference type="STRING" id="301148.B4135_0786"/>